<proteinExistence type="predicted"/>
<dbReference type="GO" id="GO:0005737">
    <property type="term" value="C:cytoplasm"/>
    <property type="evidence" value="ECO:0007669"/>
    <property type="project" value="TreeGrafter"/>
</dbReference>
<evidence type="ECO:0000313" key="3">
    <source>
        <dbReference type="Proteomes" id="UP000034273"/>
    </source>
</evidence>
<protein>
    <submittedName>
        <fullName evidence="2">Phosphoglycerate mutase</fullName>
    </submittedName>
</protein>
<dbReference type="STRING" id="1618671.UY67_C0002G0026"/>
<dbReference type="InterPro" id="IPR050275">
    <property type="entry name" value="PGM_Phosphatase"/>
</dbReference>
<dbReference type="SMART" id="SM00855">
    <property type="entry name" value="PGAM"/>
    <property type="match status" value="1"/>
</dbReference>
<feature type="binding site" evidence="1">
    <location>
        <position position="58"/>
    </location>
    <ligand>
        <name>substrate</name>
    </ligand>
</feature>
<accession>A0A0G1ZAX1</accession>
<dbReference type="EMBL" id="LCQW01000002">
    <property type="protein sequence ID" value="KKW24877.1"/>
    <property type="molecule type" value="Genomic_DNA"/>
</dbReference>
<name>A0A0G1ZAX1_9BACT</name>
<dbReference type="SUPFAM" id="SSF53254">
    <property type="entry name" value="Phosphoglycerate mutase-like"/>
    <property type="match status" value="1"/>
</dbReference>
<comment type="caution">
    <text evidence="2">The sequence shown here is derived from an EMBL/GenBank/DDBJ whole genome shotgun (WGS) entry which is preliminary data.</text>
</comment>
<dbReference type="Proteomes" id="UP000034273">
    <property type="component" value="Unassembled WGS sequence"/>
</dbReference>
<evidence type="ECO:0000313" key="2">
    <source>
        <dbReference type="EMBL" id="KKW24877.1"/>
    </source>
</evidence>
<dbReference type="Pfam" id="PF00300">
    <property type="entry name" value="His_Phos_1"/>
    <property type="match status" value="1"/>
</dbReference>
<dbReference type="GO" id="GO:0016791">
    <property type="term" value="F:phosphatase activity"/>
    <property type="evidence" value="ECO:0007669"/>
    <property type="project" value="TreeGrafter"/>
</dbReference>
<sequence length="207" mass="23474">MKTIYFVRHGESDANVGERFSDDETVSLTQRGRSQAEALAKRCAKLPIDAIISSTMPRASETAAIISEAIGMPFELSAEFTERPLPISMHGRLRTDEAARRILEGWGKKTTEEGDEFERLKDRAGRALTLLADRPESHILVVSHGFFMRMVLARVIFGEEFTSDELGHILRAIPSTEKSHISVFRYHEDGREDPWKLWVWNDHAHLG</sequence>
<evidence type="ECO:0000256" key="1">
    <source>
        <dbReference type="PIRSR" id="PIRSR613078-2"/>
    </source>
</evidence>
<dbReference type="InterPro" id="IPR013078">
    <property type="entry name" value="His_Pase_superF_clade-1"/>
</dbReference>
<feature type="binding site" evidence="1">
    <location>
        <begin position="8"/>
        <end position="15"/>
    </location>
    <ligand>
        <name>substrate</name>
    </ligand>
</feature>
<dbReference type="PANTHER" id="PTHR48100">
    <property type="entry name" value="BROAD-SPECIFICITY PHOSPHATASE YOR283W-RELATED"/>
    <property type="match status" value="1"/>
</dbReference>
<reference evidence="2 3" key="1">
    <citation type="journal article" date="2015" name="Nature">
        <title>rRNA introns, odd ribosomes, and small enigmatic genomes across a large radiation of phyla.</title>
        <authorList>
            <person name="Brown C.T."/>
            <person name="Hug L.A."/>
            <person name="Thomas B.C."/>
            <person name="Sharon I."/>
            <person name="Castelle C.J."/>
            <person name="Singh A."/>
            <person name="Wilkins M.J."/>
            <person name="Williams K.H."/>
            <person name="Banfield J.F."/>
        </authorList>
    </citation>
    <scope>NUCLEOTIDE SEQUENCE [LARGE SCALE GENOMIC DNA]</scope>
</reference>
<dbReference type="AlphaFoldDB" id="A0A0G1ZAX1"/>
<gene>
    <name evidence="2" type="ORF">UY67_C0002G0026</name>
</gene>
<organism evidence="2 3">
    <name type="scientific">Candidatus Kaiserbacteria bacterium GW2011_GWA2_52_12</name>
    <dbReference type="NCBI Taxonomy" id="1618671"/>
    <lineage>
        <taxon>Bacteria</taxon>
        <taxon>Candidatus Kaiseribacteriota</taxon>
    </lineage>
</organism>
<dbReference type="Gene3D" id="3.40.50.1240">
    <property type="entry name" value="Phosphoglycerate mutase-like"/>
    <property type="match status" value="1"/>
</dbReference>
<dbReference type="CDD" id="cd07067">
    <property type="entry name" value="HP_PGM_like"/>
    <property type="match status" value="1"/>
</dbReference>
<dbReference type="InterPro" id="IPR029033">
    <property type="entry name" value="His_PPase_superfam"/>
</dbReference>
<dbReference type="PANTHER" id="PTHR48100:SF1">
    <property type="entry name" value="HISTIDINE PHOSPHATASE FAMILY PROTEIN-RELATED"/>
    <property type="match status" value="1"/>
</dbReference>